<evidence type="ECO:0000256" key="3">
    <source>
        <dbReference type="SAM" id="Coils"/>
    </source>
</evidence>
<dbReference type="PANTHER" id="PTHR45138:SF9">
    <property type="entry name" value="DIGUANYLATE CYCLASE DGCM-RELATED"/>
    <property type="match status" value="1"/>
</dbReference>
<dbReference type="NCBIfam" id="TIGR00254">
    <property type="entry name" value="GGDEF"/>
    <property type="match status" value="1"/>
</dbReference>
<dbReference type="InterPro" id="IPR000160">
    <property type="entry name" value="GGDEF_dom"/>
</dbReference>
<comment type="caution">
    <text evidence="5">The sequence shown here is derived from an EMBL/GenBank/DDBJ whole genome shotgun (WGS) entry which is preliminary data.</text>
</comment>
<dbReference type="Pfam" id="PF00990">
    <property type="entry name" value="GGDEF"/>
    <property type="match status" value="1"/>
</dbReference>
<dbReference type="InterPro" id="IPR043128">
    <property type="entry name" value="Rev_trsase/Diguanyl_cyclase"/>
</dbReference>
<dbReference type="EC" id="2.7.7.65" evidence="1"/>
<dbReference type="GO" id="GO:0052621">
    <property type="term" value="F:diguanylate cyclase activity"/>
    <property type="evidence" value="ECO:0007669"/>
    <property type="project" value="UniProtKB-EC"/>
</dbReference>
<name>A0ABV1RDV0_9ALTE</name>
<protein>
    <recommendedName>
        <fullName evidence="1">diguanylate cyclase</fullName>
        <ecNumber evidence="1">2.7.7.65</ecNumber>
    </recommendedName>
</protein>
<dbReference type="PANTHER" id="PTHR45138">
    <property type="entry name" value="REGULATORY COMPONENTS OF SENSORY TRANSDUCTION SYSTEM"/>
    <property type="match status" value="1"/>
</dbReference>
<dbReference type="InterPro" id="IPR050469">
    <property type="entry name" value="Diguanylate_Cyclase"/>
</dbReference>
<evidence type="ECO:0000313" key="6">
    <source>
        <dbReference type="Proteomes" id="UP001467690"/>
    </source>
</evidence>
<dbReference type="SMART" id="SM00267">
    <property type="entry name" value="GGDEF"/>
    <property type="match status" value="1"/>
</dbReference>
<dbReference type="CDD" id="cd01949">
    <property type="entry name" value="GGDEF"/>
    <property type="match status" value="1"/>
</dbReference>
<evidence type="ECO:0000259" key="4">
    <source>
        <dbReference type="PROSITE" id="PS50887"/>
    </source>
</evidence>
<keyword evidence="5" id="KW-0548">Nucleotidyltransferase</keyword>
<gene>
    <name evidence="5" type="ORF">ABS311_04285</name>
</gene>
<feature type="domain" description="GGDEF" evidence="4">
    <location>
        <begin position="202"/>
        <end position="336"/>
    </location>
</feature>
<sequence length="336" mass="37878">MKIVSRDDIKSAKRYGQVALDLLDTWNVPMSPINYGVAYEIAKGKNKSLLAAYKAHTSKNKLIDCFCLEQWQSQYLQSPAPQNDKLISDLEKVVAGVHEQLESNDGSVDKYLEQLTDGIEQIKQANIGDELLPVVDSLLSASRLIKWQQKELKEQLAQSKNETSQLKDKLEQIEQQIKKDPLTGLLNRRGLDEYLQKVQDTTPLLTVAIDIDRFKSINDQYGHLIGDIVIAKVAEQIRQSSNTNIKAIRYGGEEFLLVMPQSEFNRYPLVAEDIRKKVSEMKLVSKKSQQKLPAITVSAGVARQQKDESFEDLVARADTALYAAKNAGRNQVQYAK</sequence>
<dbReference type="PROSITE" id="PS50887">
    <property type="entry name" value="GGDEF"/>
    <property type="match status" value="1"/>
</dbReference>
<accession>A0ABV1RDV0</accession>
<feature type="coiled-coil region" evidence="3">
    <location>
        <begin position="149"/>
        <end position="176"/>
    </location>
</feature>
<dbReference type="InterPro" id="IPR029787">
    <property type="entry name" value="Nucleotide_cyclase"/>
</dbReference>
<evidence type="ECO:0000256" key="1">
    <source>
        <dbReference type="ARBA" id="ARBA00012528"/>
    </source>
</evidence>
<dbReference type="SUPFAM" id="SSF55073">
    <property type="entry name" value="Nucleotide cyclase"/>
    <property type="match status" value="1"/>
</dbReference>
<dbReference type="EMBL" id="JBELOE010000080">
    <property type="protein sequence ID" value="MER2491095.1"/>
    <property type="molecule type" value="Genomic_DNA"/>
</dbReference>
<dbReference type="Gene3D" id="3.30.70.270">
    <property type="match status" value="1"/>
</dbReference>
<keyword evidence="6" id="KW-1185">Reference proteome</keyword>
<dbReference type="Proteomes" id="UP001467690">
    <property type="component" value="Unassembled WGS sequence"/>
</dbReference>
<proteinExistence type="predicted"/>
<evidence type="ECO:0000256" key="2">
    <source>
        <dbReference type="ARBA" id="ARBA00034247"/>
    </source>
</evidence>
<keyword evidence="3" id="KW-0175">Coiled coil</keyword>
<organism evidence="5 6">
    <name type="scientific">Catenovulum sediminis</name>
    <dbReference type="NCBI Taxonomy" id="1740262"/>
    <lineage>
        <taxon>Bacteria</taxon>
        <taxon>Pseudomonadati</taxon>
        <taxon>Pseudomonadota</taxon>
        <taxon>Gammaproteobacteria</taxon>
        <taxon>Alteromonadales</taxon>
        <taxon>Alteromonadaceae</taxon>
        <taxon>Catenovulum</taxon>
    </lineage>
</organism>
<keyword evidence="5" id="KW-0808">Transferase</keyword>
<evidence type="ECO:0000313" key="5">
    <source>
        <dbReference type="EMBL" id="MER2491095.1"/>
    </source>
</evidence>
<comment type="catalytic activity">
    <reaction evidence="2">
        <text>2 GTP = 3',3'-c-di-GMP + 2 diphosphate</text>
        <dbReference type="Rhea" id="RHEA:24898"/>
        <dbReference type="ChEBI" id="CHEBI:33019"/>
        <dbReference type="ChEBI" id="CHEBI:37565"/>
        <dbReference type="ChEBI" id="CHEBI:58805"/>
        <dbReference type="EC" id="2.7.7.65"/>
    </reaction>
</comment>
<reference evidence="5 6" key="1">
    <citation type="submission" date="2024-06" db="EMBL/GenBank/DDBJ databases">
        <authorList>
            <person name="Chen R.Y."/>
        </authorList>
    </citation>
    <scope>NUCLEOTIDE SEQUENCE [LARGE SCALE GENOMIC DNA]</scope>
    <source>
        <strain evidence="5 6">D2</strain>
    </source>
</reference>
<dbReference type="RefSeq" id="WP_143869695.1">
    <property type="nucleotide sequence ID" value="NZ_CP041660.1"/>
</dbReference>